<sequence length="152" mass="17136">MMPATPRPSARTSPAPPSTCSGTGESISGCPYRLDDVHTNQVLRAAGTSLFLGQHTLVSPLLAGIIMRNRSSGVLISAPRKYLSRSTYRYFSRQMAPFHSRNQAIPSDLRYLQKKDGTVIAAQEEDFYRYTTKRWLSNDTEEASQRYQRFDI</sequence>
<reference evidence="2" key="1">
    <citation type="submission" date="2019-04" db="EMBL/GenBank/DDBJ databases">
        <title>Friends and foes A comparative genomics study of 23 Aspergillus species from section Flavi.</title>
        <authorList>
            <consortium name="DOE Joint Genome Institute"/>
            <person name="Kjaerbolling I."/>
            <person name="Vesth T."/>
            <person name="Frisvad J.C."/>
            <person name="Nybo J.L."/>
            <person name="Theobald S."/>
            <person name="Kildgaard S."/>
            <person name="Isbrandt T."/>
            <person name="Kuo A."/>
            <person name="Sato A."/>
            <person name="Lyhne E.K."/>
            <person name="Kogle M.E."/>
            <person name="Wiebenga A."/>
            <person name="Kun R.S."/>
            <person name="Lubbers R.J."/>
            <person name="Makela M.R."/>
            <person name="Barry K."/>
            <person name="Chovatia M."/>
            <person name="Clum A."/>
            <person name="Daum C."/>
            <person name="Haridas S."/>
            <person name="He G."/>
            <person name="LaButti K."/>
            <person name="Lipzen A."/>
            <person name="Mondo S."/>
            <person name="Riley R."/>
            <person name="Salamov A."/>
            <person name="Simmons B.A."/>
            <person name="Magnuson J.K."/>
            <person name="Henrissat B."/>
            <person name="Mortensen U.H."/>
            <person name="Larsen T.O."/>
            <person name="Devries R.P."/>
            <person name="Grigoriev I.V."/>
            <person name="Machida M."/>
            <person name="Baker S.E."/>
            <person name="Andersen M.R."/>
        </authorList>
    </citation>
    <scope>NUCLEOTIDE SEQUENCE [LARGE SCALE GENOMIC DNA]</scope>
    <source>
        <strain evidence="2">CBS 121.62</strain>
    </source>
</reference>
<dbReference type="Proteomes" id="UP000325434">
    <property type="component" value="Unassembled WGS sequence"/>
</dbReference>
<proteinExistence type="predicted"/>
<protein>
    <submittedName>
        <fullName evidence="2">Uncharacterized protein</fullName>
    </submittedName>
</protein>
<evidence type="ECO:0000256" key="1">
    <source>
        <dbReference type="SAM" id="MobiDB-lite"/>
    </source>
</evidence>
<feature type="compositionally biased region" description="Low complexity" evidence="1">
    <location>
        <begin position="1"/>
        <end position="13"/>
    </location>
</feature>
<organism evidence="2">
    <name type="scientific">Aspergillus flavus</name>
    <dbReference type="NCBI Taxonomy" id="5059"/>
    <lineage>
        <taxon>Eukaryota</taxon>
        <taxon>Fungi</taxon>
        <taxon>Dikarya</taxon>
        <taxon>Ascomycota</taxon>
        <taxon>Pezizomycotina</taxon>
        <taxon>Eurotiomycetes</taxon>
        <taxon>Eurotiomycetidae</taxon>
        <taxon>Eurotiales</taxon>
        <taxon>Aspergillaceae</taxon>
        <taxon>Aspergillus</taxon>
        <taxon>Aspergillus subgen. Circumdati</taxon>
    </lineage>
</organism>
<dbReference type="VEuPathDB" id="FungiDB:AFLA_013158"/>
<accession>A0A5N6GYF0</accession>
<feature type="region of interest" description="Disordered" evidence="1">
    <location>
        <begin position="1"/>
        <end position="24"/>
    </location>
</feature>
<dbReference type="VEuPathDB" id="FungiDB:F9C07_2287751"/>
<name>A0A5N6GYF0_ASPFL</name>
<dbReference type="EMBL" id="ML734611">
    <property type="protein sequence ID" value="KAB8245513.1"/>
    <property type="molecule type" value="Genomic_DNA"/>
</dbReference>
<dbReference type="AlphaFoldDB" id="A0A5N6GYF0"/>
<gene>
    <name evidence="2" type="ORF">BDV35DRAFT_256437</name>
</gene>
<evidence type="ECO:0000313" key="2">
    <source>
        <dbReference type="EMBL" id="KAB8245513.1"/>
    </source>
</evidence>